<dbReference type="UniPathway" id="UPA00070">
    <property type="reaction ID" value="UER00120"/>
</dbReference>
<feature type="active site" description="Proton donor" evidence="7">
    <location>
        <position position="108"/>
    </location>
</feature>
<dbReference type="NCBIfam" id="TIGR02127">
    <property type="entry name" value="pyrF_sub2"/>
    <property type="match status" value="1"/>
</dbReference>
<comment type="similarity">
    <text evidence="2 7">Belongs to the OMP decarboxylase family. Type 2 subfamily.</text>
</comment>
<dbReference type="InterPro" id="IPR001754">
    <property type="entry name" value="OMPdeCOase_dom"/>
</dbReference>
<dbReference type="CDD" id="cd04725">
    <property type="entry name" value="OMP_decarboxylase_like"/>
    <property type="match status" value="1"/>
</dbReference>
<dbReference type="Gene3D" id="3.20.20.70">
    <property type="entry name" value="Aldolase class I"/>
    <property type="match status" value="1"/>
</dbReference>
<dbReference type="HAMAP" id="MF_01215">
    <property type="entry name" value="OMPdecase_type2"/>
    <property type="match status" value="1"/>
</dbReference>
<dbReference type="InterPro" id="IPR018089">
    <property type="entry name" value="OMPdecase_AS"/>
</dbReference>
<keyword evidence="10" id="KW-1185">Reference proteome</keyword>
<dbReference type="PROSITE" id="PS00156">
    <property type="entry name" value="OMPDECASE"/>
    <property type="match status" value="1"/>
</dbReference>
<dbReference type="AlphaFoldDB" id="A0A1C3ECI4"/>
<comment type="catalytic activity">
    <reaction evidence="6 7">
        <text>orotidine 5'-phosphate + H(+) = UMP + CO2</text>
        <dbReference type="Rhea" id="RHEA:11596"/>
        <dbReference type="ChEBI" id="CHEBI:15378"/>
        <dbReference type="ChEBI" id="CHEBI:16526"/>
        <dbReference type="ChEBI" id="CHEBI:57538"/>
        <dbReference type="ChEBI" id="CHEBI:57865"/>
        <dbReference type="EC" id="4.1.1.23"/>
    </reaction>
</comment>
<organism evidence="9 10">
    <name type="scientific">Planctopirus hydrillae</name>
    <dbReference type="NCBI Taxonomy" id="1841610"/>
    <lineage>
        <taxon>Bacteria</taxon>
        <taxon>Pseudomonadati</taxon>
        <taxon>Planctomycetota</taxon>
        <taxon>Planctomycetia</taxon>
        <taxon>Planctomycetales</taxon>
        <taxon>Planctomycetaceae</taxon>
        <taxon>Planctopirus</taxon>
    </lineage>
</organism>
<dbReference type="InterPro" id="IPR011995">
    <property type="entry name" value="OMPdecase_type-2"/>
</dbReference>
<dbReference type="InterPro" id="IPR013785">
    <property type="entry name" value="Aldolase_TIM"/>
</dbReference>
<feature type="domain" description="Orotidine 5'-phosphate decarboxylase" evidence="8">
    <location>
        <begin position="18"/>
        <end position="284"/>
    </location>
</feature>
<accession>A0A1C3ECI4</accession>
<evidence type="ECO:0000256" key="4">
    <source>
        <dbReference type="ARBA" id="ARBA00022975"/>
    </source>
</evidence>
<evidence type="ECO:0000313" key="9">
    <source>
        <dbReference type="EMBL" id="ODA30967.1"/>
    </source>
</evidence>
<comment type="caution">
    <text evidence="9">The sequence shown here is derived from an EMBL/GenBank/DDBJ whole genome shotgun (WGS) entry which is preliminary data.</text>
</comment>
<comment type="pathway">
    <text evidence="1 7">Pyrimidine metabolism; UMP biosynthesis via de novo pathway; UMP from orotate: step 2/2.</text>
</comment>
<dbReference type="InterPro" id="IPR011060">
    <property type="entry name" value="RibuloseP-bd_barrel"/>
</dbReference>
<evidence type="ECO:0000256" key="6">
    <source>
        <dbReference type="ARBA" id="ARBA00049157"/>
    </source>
</evidence>
<evidence type="ECO:0000256" key="7">
    <source>
        <dbReference type="HAMAP-Rule" id="MF_01215"/>
    </source>
</evidence>
<dbReference type="GO" id="GO:0004590">
    <property type="term" value="F:orotidine-5'-phosphate decarboxylase activity"/>
    <property type="evidence" value="ECO:0007669"/>
    <property type="project" value="UniProtKB-UniRule"/>
</dbReference>
<proteinExistence type="inferred from homology"/>
<reference evidence="9 10" key="1">
    <citation type="submission" date="2016-05" db="EMBL/GenBank/DDBJ databases">
        <title>Genomic and physiological characterization of Planctopirus sp. isolated from fresh water lake.</title>
        <authorList>
            <person name="Subhash Y."/>
            <person name="Ramana C."/>
        </authorList>
    </citation>
    <scope>NUCLEOTIDE SEQUENCE [LARGE SCALE GENOMIC DNA]</scope>
    <source>
        <strain evidence="9 10">JC280</strain>
    </source>
</reference>
<dbReference type="Pfam" id="PF00215">
    <property type="entry name" value="OMPdecase"/>
    <property type="match status" value="1"/>
</dbReference>
<evidence type="ECO:0000313" key="10">
    <source>
        <dbReference type="Proteomes" id="UP000094828"/>
    </source>
</evidence>
<dbReference type="RefSeq" id="WP_068848105.1">
    <property type="nucleotide sequence ID" value="NZ_LYDR01000095.1"/>
</dbReference>
<dbReference type="OrthoDB" id="9808470at2"/>
<name>A0A1C3ECI4_9PLAN</name>
<dbReference type="STRING" id="1841610.A6X21_23230"/>
<sequence>MASFVSRLHQAIRTKKTAALVGLDPRWEQLPARIRRAAEEMYDDPAAAKAAAFEEFCVRLIDVVAPLVPAIKPQAAFFEELGPDGSVALARVIRYGRAQGLIVICDAKRGDIGSTAEAYARAYLAGEDPQAAPYAADALTVNPYLGEDTLQPFVELCQKREAGIYVLVRTSNPGAATFQNHQNCEGQTLYEQVSETVEKLALQAGFDGSYGSIGAVVGATYPRELKDLREKMPHVPLLIPGYGAQGGNAADVAAAFDSAGLGAIVNSSRAINFAFRSPAYAESFGEKQWEAAAEAATRAMIADLAANTPAGQFMVDSKEA</sequence>
<dbReference type="PANTHER" id="PTHR43375">
    <property type="entry name" value="OROTIDINE 5'-PHOSPHATE DECARBOXYLASE"/>
    <property type="match status" value="1"/>
</dbReference>
<gene>
    <name evidence="7" type="primary">pyrF</name>
    <name evidence="9" type="ORF">A6X21_23230</name>
</gene>
<keyword evidence="3 7" id="KW-0210">Decarboxylase</keyword>
<dbReference type="SUPFAM" id="SSF51366">
    <property type="entry name" value="Ribulose-phoshate binding barrel"/>
    <property type="match status" value="1"/>
</dbReference>
<dbReference type="EC" id="4.1.1.23" evidence="7"/>
<evidence type="ECO:0000259" key="8">
    <source>
        <dbReference type="SMART" id="SM00934"/>
    </source>
</evidence>
<evidence type="ECO:0000256" key="3">
    <source>
        <dbReference type="ARBA" id="ARBA00022793"/>
    </source>
</evidence>
<protein>
    <recommendedName>
        <fullName evidence="7">Orotidine 5'-phosphate decarboxylase</fullName>
        <ecNumber evidence="7">4.1.1.23</ecNumber>
    </recommendedName>
    <alternativeName>
        <fullName evidence="7">OMP decarboxylase</fullName>
        <shortName evidence="7">OMPDCase</shortName>
        <shortName evidence="7">OMPdecase</shortName>
    </alternativeName>
</protein>
<evidence type="ECO:0000256" key="5">
    <source>
        <dbReference type="ARBA" id="ARBA00023239"/>
    </source>
</evidence>
<keyword evidence="5 7" id="KW-0456">Lyase</keyword>
<dbReference type="PANTHER" id="PTHR43375:SF1">
    <property type="entry name" value="OROTIDINE 5'-PHOSPHATE DECARBOXYLASE"/>
    <property type="match status" value="1"/>
</dbReference>
<dbReference type="GO" id="GO:0044205">
    <property type="term" value="P:'de novo' UMP biosynthetic process"/>
    <property type="evidence" value="ECO:0007669"/>
    <property type="project" value="UniProtKB-UniRule"/>
</dbReference>
<dbReference type="GO" id="GO:0006207">
    <property type="term" value="P:'de novo' pyrimidine nucleobase biosynthetic process"/>
    <property type="evidence" value="ECO:0007669"/>
    <property type="project" value="InterPro"/>
</dbReference>
<dbReference type="Proteomes" id="UP000094828">
    <property type="component" value="Unassembled WGS sequence"/>
</dbReference>
<keyword evidence="4 7" id="KW-0665">Pyrimidine biosynthesis</keyword>
<evidence type="ECO:0000256" key="1">
    <source>
        <dbReference type="ARBA" id="ARBA00004861"/>
    </source>
</evidence>
<dbReference type="EMBL" id="LYDR01000095">
    <property type="protein sequence ID" value="ODA30967.1"/>
    <property type="molecule type" value="Genomic_DNA"/>
</dbReference>
<dbReference type="SMART" id="SM00934">
    <property type="entry name" value="OMPdecase"/>
    <property type="match status" value="1"/>
</dbReference>
<evidence type="ECO:0000256" key="2">
    <source>
        <dbReference type="ARBA" id="ARBA00008847"/>
    </source>
</evidence>